<evidence type="ECO:0000256" key="2">
    <source>
        <dbReference type="SAM" id="SignalP"/>
    </source>
</evidence>
<organism evidence="3 4">
    <name type="scientific">Dendrobium catenatum</name>
    <dbReference type="NCBI Taxonomy" id="906689"/>
    <lineage>
        <taxon>Eukaryota</taxon>
        <taxon>Viridiplantae</taxon>
        <taxon>Streptophyta</taxon>
        <taxon>Embryophyta</taxon>
        <taxon>Tracheophyta</taxon>
        <taxon>Spermatophyta</taxon>
        <taxon>Magnoliopsida</taxon>
        <taxon>Liliopsida</taxon>
        <taxon>Asparagales</taxon>
        <taxon>Orchidaceae</taxon>
        <taxon>Epidendroideae</taxon>
        <taxon>Malaxideae</taxon>
        <taxon>Dendrobiinae</taxon>
        <taxon>Dendrobium</taxon>
    </lineage>
</organism>
<dbReference type="PANTHER" id="PTHR36619">
    <property type="entry name" value="OS04G0208900 PROTEIN"/>
    <property type="match status" value="1"/>
</dbReference>
<dbReference type="PANTHER" id="PTHR36619:SF2">
    <property type="entry name" value="OS04G0208900 PROTEIN"/>
    <property type="match status" value="1"/>
</dbReference>
<sequence length="90" mass="10150">MATSLLLSITFLLLILLFSPFPATMAARPLKKLEGTNHTILMEKERVFYGREVEGCMPRELRVPPSAPSRYGNEHTLGSLSCKPKRQHKP</sequence>
<reference evidence="3 4" key="1">
    <citation type="journal article" date="2016" name="Sci. Rep.">
        <title>The Dendrobium catenatum Lindl. genome sequence provides insights into polysaccharide synthase, floral development and adaptive evolution.</title>
        <authorList>
            <person name="Zhang G.Q."/>
            <person name="Xu Q."/>
            <person name="Bian C."/>
            <person name="Tsai W.C."/>
            <person name="Yeh C.M."/>
            <person name="Liu K.W."/>
            <person name="Yoshida K."/>
            <person name="Zhang L.S."/>
            <person name="Chang S.B."/>
            <person name="Chen F."/>
            <person name="Shi Y."/>
            <person name="Su Y.Y."/>
            <person name="Zhang Y.Q."/>
            <person name="Chen L.J."/>
            <person name="Yin Y."/>
            <person name="Lin M."/>
            <person name="Huang H."/>
            <person name="Deng H."/>
            <person name="Wang Z.W."/>
            <person name="Zhu S.L."/>
            <person name="Zhao X."/>
            <person name="Deng C."/>
            <person name="Niu S.C."/>
            <person name="Huang J."/>
            <person name="Wang M."/>
            <person name="Liu G.H."/>
            <person name="Yang H.J."/>
            <person name="Xiao X.J."/>
            <person name="Hsiao Y.Y."/>
            <person name="Wu W.L."/>
            <person name="Chen Y.Y."/>
            <person name="Mitsuda N."/>
            <person name="Ohme-Takagi M."/>
            <person name="Luo Y.B."/>
            <person name="Van de Peer Y."/>
            <person name="Liu Z.J."/>
        </authorList>
    </citation>
    <scope>NUCLEOTIDE SEQUENCE [LARGE SCALE GENOMIC DNA]</scope>
    <source>
        <tissue evidence="3">The whole plant</tissue>
    </source>
</reference>
<accession>A0A2I0V6X2</accession>
<reference evidence="3 4" key="2">
    <citation type="journal article" date="2017" name="Nature">
        <title>The Apostasia genome and the evolution of orchids.</title>
        <authorList>
            <person name="Zhang G.Q."/>
            <person name="Liu K.W."/>
            <person name="Li Z."/>
            <person name="Lohaus R."/>
            <person name="Hsiao Y.Y."/>
            <person name="Niu S.C."/>
            <person name="Wang J.Y."/>
            <person name="Lin Y.C."/>
            <person name="Xu Q."/>
            <person name="Chen L.J."/>
            <person name="Yoshida K."/>
            <person name="Fujiwara S."/>
            <person name="Wang Z.W."/>
            <person name="Zhang Y.Q."/>
            <person name="Mitsuda N."/>
            <person name="Wang M."/>
            <person name="Liu G.H."/>
            <person name="Pecoraro L."/>
            <person name="Huang H.X."/>
            <person name="Xiao X.J."/>
            <person name="Lin M."/>
            <person name="Wu X.Y."/>
            <person name="Wu W.L."/>
            <person name="Chen Y.Y."/>
            <person name="Chang S.B."/>
            <person name="Sakamoto S."/>
            <person name="Ohme-Takagi M."/>
            <person name="Yagi M."/>
            <person name="Zeng S.J."/>
            <person name="Shen C.Y."/>
            <person name="Yeh C.M."/>
            <person name="Luo Y.B."/>
            <person name="Tsai W.C."/>
            <person name="Van de Peer Y."/>
            <person name="Liu Z.J."/>
        </authorList>
    </citation>
    <scope>NUCLEOTIDE SEQUENCE [LARGE SCALE GENOMIC DNA]</scope>
    <source>
        <tissue evidence="3">The whole plant</tissue>
    </source>
</reference>
<keyword evidence="2" id="KW-0732">Signal</keyword>
<feature type="region of interest" description="Disordered" evidence="1">
    <location>
        <begin position="63"/>
        <end position="90"/>
    </location>
</feature>
<name>A0A2I0V6X2_9ASPA</name>
<dbReference type="AlphaFoldDB" id="A0A2I0V6X2"/>
<evidence type="ECO:0000256" key="1">
    <source>
        <dbReference type="SAM" id="MobiDB-lite"/>
    </source>
</evidence>
<protein>
    <submittedName>
        <fullName evidence="3">Uncharacterized protein</fullName>
    </submittedName>
</protein>
<dbReference type="EMBL" id="KZ504148">
    <property type="protein sequence ID" value="PKU59157.1"/>
    <property type="molecule type" value="Genomic_DNA"/>
</dbReference>
<proteinExistence type="predicted"/>
<feature type="chain" id="PRO_5014144570" evidence="2">
    <location>
        <begin position="27"/>
        <end position="90"/>
    </location>
</feature>
<keyword evidence="4" id="KW-1185">Reference proteome</keyword>
<feature type="signal peptide" evidence="2">
    <location>
        <begin position="1"/>
        <end position="26"/>
    </location>
</feature>
<dbReference type="Proteomes" id="UP000233837">
    <property type="component" value="Unassembled WGS sequence"/>
</dbReference>
<evidence type="ECO:0000313" key="4">
    <source>
        <dbReference type="Proteomes" id="UP000233837"/>
    </source>
</evidence>
<evidence type="ECO:0000313" key="3">
    <source>
        <dbReference type="EMBL" id="PKU59157.1"/>
    </source>
</evidence>
<gene>
    <name evidence="3" type="ORF">MA16_Dca023143</name>
</gene>